<comment type="caution">
    <text evidence="2">The sequence shown here is derived from an EMBL/GenBank/DDBJ whole genome shotgun (WGS) entry which is preliminary data.</text>
</comment>
<dbReference type="AlphaFoldDB" id="A0A6A6MXG3"/>
<dbReference type="GO" id="GO:0004672">
    <property type="term" value="F:protein kinase activity"/>
    <property type="evidence" value="ECO:0007669"/>
    <property type="project" value="InterPro"/>
</dbReference>
<dbReference type="PANTHER" id="PTHR47076:SF1">
    <property type="entry name" value="NHL DOMAIN PROTEIN"/>
    <property type="match status" value="1"/>
</dbReference>
<dbReference type="PROSITE" id="PS50011">
    <property type="entry name" value="PROTEIN_KINASE_DOM"/>
    <property type="match status" value="1"/>
</dbReference>
<dbReference type="GO" id="GO:0005524">
    <property type="term" value="F:ATP binding"/>
    <property type="evidence" value="ECO:0007669"/>
    <property type="project" value="InterPro"/>
</dbReference>
<dbReference type="Proteomes" id="UP000467840">
    <property type="component" value="Chromosome 6"/>
</dbReference>
<dbReference type="InterPro" id="IPR011009">
    <property type="entry name" value="Kinase-like_dom_sf"/>
</dbReference>
<proteinExistence type="predicted"/>
<keyword evidence="3" id="KW-1185">Reference proteome</keyword>
<evidence type="ECO:0000313" key="2">
    <source>
        <dbReference type="EMBL" id="KAF2317108.1"/>
    </source>
</evidence>
<dbReference type="SUPFAM" id="SSF56112">
    <property type="entry name" value="Protein kinase-like (PK-like)"/>
    <property type="match status" value="1"/>
</dbReference>
<evidence type="ECO:0000259" key="1">
    <source>
        <dbReference type="PROSITE" id="PS50011"/>
    </source>
</evidence>
<sequence>MEYLHGKNIVHFDLKSDNLLVNLQDAHRPICKKPPIFKVHNSDLRRAGPQRESKRFLLSFKEGDNQHEESWVMRQLKKVKEVSEVVAGPKWKTFIRKVGGYIKNTKKQKNNYDNQFHYDPESYALNFDAGVDREDDLLLPVFSSKLATVPSSNSSVEDKRQKGL</sequence>
<dbReference type="PROSITE" id="PS00108">
    <property type="entry name" value="PROTEIN_KINASE_ST"/>
    <property type="match status" value="1"/>
</dbReference>
<dbReference type="Gene3D" id="1.10.510.10">
    <property type="entry name" value="Transferase(Phosphotransferase) domain 1"/>
    <property type="match status" value="1"/>
</dbReference>
<dbReference type="InterPro" id="IPR000719">
    <property type="entry name" value="Prot_kinase_dom"/>
</dbReference>
<evidence type="ECO:0000313" key="3">
    <source>
        <dbReference type="Proteomes" id="UP000467840"/>
    </source>
</evidence>
<feature type="domain" description="Protein kinase" evidence="1">
    <location>
        <begin position="1"/>
        <end position="164"/>
    </location>
</feature>
<reference evidence="2 3" key="1">
    <citation type="journal article" date="2020" name="Mol. Plant">
        <title>The Chromosome-Based Rubber Tree Genome Provides New Insights into Spurge Genome Evolution and Rubber Biosynthesis.</title>
        <authorList>
            <person name="Liu J."/>
            <person name="Shi C."/>
            <person name="Shi C.C."/>
            <person name="Li W."/>
            <person name="Zhang Q.J."/>
            <person name="Zhang Y."/>
            <person name="Li K."/>
            <person name="Lu H.F."/>
            <person name="Shi C."/>
            <person name="Zhu S.T."/>
            <person name="Xiao Z.Y."/>
            <person name="Nan H."/>
            <person name="Yue Y."/>
            <person name="Zhu X.G."/>
            <person name="Wu Y."/>
            <person name="Hong X.N."/>
            <person name="Fan G.Y."/>
            <person name="Tong Y."/>
            <person name="Zhang D."/>
            <person name="Mao C.L."/>
            <person name="Liu Y.L."/>
            <person name="Hao S.J."/>
            <person name="Liu W.Q."/>
            <person name="Lv M.Q."/>
            <person name="Zhang H.B."/>
            <person name="Liu Y."/>
            <person name="Hu-Tang G.R."/>
            <person name="Wang J.P."/>
            <person name="Wang J.H."/>
            <person name="Sun Y.H."/>
            <person name="Ni S.B."/>
            <person name="Chen W.B."/>
            <person name="Zhang X.C."/>
            <person name="Jiao Y.N."/>
            <person name="Eichler E.E."/>
            <person name="Li G.H."/>
            <person name="Liu X."/>
            <person name="Gao L.Z."/>
        </authorList>
    </citation>
    <scope>NUCLEOTIDE SEQUENCE [LARGE SCALE GENOMIC DNA]</scope>
    <source>
        <strain evidence="3">cv. GT1</strain>
        <tissue evidence="2">Leaf</tissue>
    </source>
</reference>
<accession>A0A6A6MXG3</accession>
<gene>
    <name evidence="2" type="ORF">GH714_011822</name>
</gene>
<organism evidence="2 3">
    <name type="scientific">Hevea brasiliensis</name>
    <name type="common">Para rubber tree</name>
    <name type="synonym">Siphonia brasiliensis</name>
    <dbReference type="NCBI Taxonomy" id="3981"/>
    <lineage>
        <taxon>Eukaryota</taxon>
        <taxon>Viridiplantae</taxon>
        <taxon>Streptophyta</taxon>
        <taxon>Embryophyta</taxon>
        <taxon>Tracheophyta</taxon>
        <taxon>Spermatophyta</taxon>
        <taxon>Magnoliopsida</taxon>
        <taxon>eudicotyledons</taxon>
        <taxon>Gunneridae</taxon>
        <taxon>Pentapetalae</taxon>
        <taxon>rosids</taxon>
        <taxon>fabids</taxon>
        <taxon>Malpighiales</taxon>
        <taxon>Euphorbiaceae</taxon>
        <taxon>Crotonoideae</taxon>
        <taxon>Micrandreae</taxon>
        <taxon>Hevea</taxon>
    </lineage>
</organism>
<name>A0A6A6MXG3_HEVBR</name>
<protein>
    <recommendedName>
        <fullName evidence="1">Protein kinase domain-containing protein</fullName>
    </recommendedName>
</protein>
<dbReference type="EMBL" id="JAAGAX010000004">
    <property type="protein sequence ID" value="KAF2317108.1"/>
    <property type="molecule type" value="Genomic_DNA"/>
</dbReference>
<dbReference type="PANTHER" id="PTHR47076">
    <property type="entry name" value="NHL DOMAIN PROTEIN"/>
    <property type="match status" value="1"/>
</dbReference>
<dbReference type="InterPro" id="IPR008271">
    <property type="entry name" value="Ser/Thr_kinase_AS"/>
</dbReference>